<reference evidence="1 2" key="1">
    <citation type="journal article" date="2022" name="G3 (Bethesda)">
        <title>Whole-genome sequence and methylome profiling of the almond [Prunus dulcis (Mill.) D.A. Webb] cultivar 'Nonpareil'.</title>
        <authorList>
            <person name="D'Amico-Willman K.M."/>
            <person name="Ouma W.Z."/>
            <person name="Meulia T."/>
            <person name="Sideli G.M."/>
            <person name="Gradziel T.M."/>
            <person name="Fresnedo-Ramirez J."/>
        </authorList>
    </citation>
    <scope>NUCLEOTIDE SEQUENCE [LARGE SCALE GENOMIC DNA]</scope>
    <source>
        <strain evidence="1">Clone GOH B32 T37-40</strain>
    </source>
</reference>
<comment type="caution">
    <text evidence="1">The sequence shown here is derived from an EMBL/GenBank/DDBJ whole genome shotgun (WGS) entry which is preliminary data.</text>
</comment>
<name>A0AAD4V8A3_PRUDU</name>
<organism evidence="1 2">
    <name type="scientific">Prunus dulcis</name>
    <name type="common">Almond</name>
    <name type="synonym">Amygdalus dulcis</name>
    <dbReference type="NCBI Taxonomy" id="3755"/>
    <lineage>
        <taxon>Eukaryota</taxon>
        <taxon>Viridiplantae</taxon>
        <taxon>Streptophyta</taxon>
        <taxon>Embryophyta</taxon>
        <taxon>Tracheophyta</taxon>
        <taxon>Spermatophyta</taxon>
        <taxon>Magnoliopsida</taxon>
        <taxon>eudicotyledons</taxon>
        <taxon>Gunneridae</taxon>
        <taxon>Pentapetalae</taxon>
        <taxon>rosids</taxon>
        <taxon>fabids</taxon>
        <taxon>Rosales</taxon>
        <taxon>Rosaceae</taxon>
        <taxon>Amygdaloideae</taxon>
        <taxon>Amygdaleae</taxon>
        <taxon>Prunus</taxon>
    </lineage>
</organism>
<sequence length="70" mass="8455">MPNYYGMTLESDLYLGFLNENYLRQSLWAIYRKQNKNRRRRSREEIGVSPAPLLRQLQVQDVLLIVKLVW</sequence>
<protein>
    <submittedName>
        <fullName evidence="1">Uncharacterized protein</fullName>
    </submittedName>
</protein>
<dbReference type="Proteomes" id="UP001054821">
    <property type="component" value="Chromosome 7"/>
</dbReference>
<accession>A0AAD4V8A3</accession>
<evidence type="ECO:0000313" key="1">
    <source>
        <dbReference type="EMBL" id="KAI5319768.1"/>
    </source>
</evidence>
<evidence type="ECO:0000313" key="2">
    <source>
        <dbReference type="Proteomes" id="UP001054821"/>
    </source>
</evidence>
<dbReference type="AlphaFoldDB" id="A0AAD4V8A3"/>
<dbReference type="EMBL" id="JAJFAZ020000007">
    <property type="protein sequence ID" value="KAI5319768.1"/>
    <property type="molecule type" value="Genomic_DNA"/>
</dbReference>
<gene>
    <name evidence="1" type="ORF">L3X38_039476</name>
</gene>
<keyword evidence="2" id="KW-1185">Reference proteome</keyword>
<proteinExistence type="predicted"/>